<dbReference type="SUPFAM" id="SSF50998">
    <property type="entry name" value="Quinoprotein alcohol dehydrogenase-like"/>
    <property type="match status" value="1"/>
</dbReference>
<evidence type="ECO:0000256" key="1">
    <source>
        <dbReference type="SAM" id="Phobius"/>
    </source>
</evidence>
<dbReference type="InterPro" id="IPR048266">
    <property type="entry name" value="Rax2-like_second"/>
</dbReference>
<evidence type="ECO:0000313" key="6">
    <source>
        <dbReference type="Proteomes" id="UP001194746"/>
    </source>
</evidence>
<evidence type="ECO:0000259" key="3">
    <source>
        <dbReference type="Pfam" id="PF20842"/>
    </source>
</evidence>
<dbReference type="Gene3D" id="2.120.10.80">
    <property type="entry name" value="Kelch-type beta propeller"/>
    <property type="match status" value="1"/>
</dbReference>
<dbReference type="PANTHER" id="PTHR31778">
    <property type="entry name" value="BUD SITE SELECTION PROTEIN RAX2"/>
    <property type="match status" value="1"/>
</dbReference>
<dbReference type="PANTHER" id="PTHR31778:SF2">
    <property type="entry name" value="BUD SITE SELECTION PROTEIN RAX2"/>
    <property type="match status" value="1"/>
</dbReference>
<keyword evidence="6" id="KW-1185">Reference proteome</keyword>
<comment type="caution">
    <text evidence="5">The sequence shown here is derived from an EMBL/GenBank/DDBJ whole genome shotgun (WGS) entry which is preliminary data.</text>
</comment>
<keyword evidence="1" id="KW-0472">Membrane</keyword>
<dbReference type="Pfam" id="PF12768">
    <property type="entry name" value="Rax2"/>
    <property type="match status" value="1"/>
</dbReference>
<accession>A0AAD4CYA3</accession>
<dbReference type="SUPFAM" id="SSF50965">
    <property type="entry name" value="Galactose oxidase, central domain"/>
    <property type="match status" value="2"/>
</dbReference>
<evidence type="ECO:0008006" key="7">
    <source>
        <dbReference type="Google" id="ProtNLM"/>
    </source>
</evidence>
<dbReference type="InterPro" id="IPR011043">
    <property type="entry name" value="Gal_Oxase/kelch_b-propeller"/>
</dbReference>
<dbReference type="InterPro" id="IPR024982">
    <property type="entry name" value="Rax2-like_C"/>
</dbReference>
<reference evidence="5" key="2">
    <citation type="submission" date="2020-02" db="EMBL/GenBank/DDBJ databases">
        <authorList>
            <person name="Gilchrist C.L.M."/>
            <person name="Chooi Y.-H."/>
        </authorList>
    </citation>
    <scope>NUCLEOTIDE SEQUENCE</scope>
    <source>
        <strain evidence="5">MST-FP2251</strain>
    </source>
</reference>
<dbReference type="AlphaFoldDB" id="A0AAD4CYA3"/>
<dbReference type="InterPro" id="IPR015915">
    <property type="entry name" value="Kelch-typ_b-propeller"/>
</dbReference>
<keyword evidence="1" id="KW-0812">Transmembrane</keyword>
<sequence>MRIPSLFGPATAGLSTVLHLAHALSFHAVEQPLLDLDPLGQVALTGDFDAVTFYSYSEQADAPSRDDDNHAILTPLPNGILTSLSASDGSIRAMCPFTKSDGSFAGIFVGGNFTSLGGVETQGAALFDPETEKVTALPGLSGSVSALLCDRDTNSVYVGGEFKYHNTSNAVAWTGDKGWSSLLFGGFNGPVTSILKHDDGHIIFGGAFDGIGNSTSSKKNEQIINLQDATITSDAITSKSGFKDPRNVICQTTGSDGEGKTWLLEDYSPGFWRADMRFEFYPTKVRVYNTHLEGRGTKAFLFRRLPDNGIMNMTYIDPDSGDKVHCDSSCALSDSVDELYRDFTFVNPVGMWGFQFEVLDWYGAGAGLNGLQVYTNDILSYAVGDFNEPTCAGIRNPSTSSKTGSWSVTESHESQSDYLTAKVTDSTSDTSVVFQPDVKRSGNYSVIVYTPGCTQDGSCDSRGIVNVTATVTTDSGAEPIESHIYQTNLYDKYDTIYTGHVDASGDSFRPSVTLKPIAGQGDITVVASRVRFGLIHASGGLSGELNGLFDFDPNSKETNTKFTSSAINRAGLELKERASVETLAIHDGVVYAGGNFSSGSGVSEIMFLNEDGNATAMAHGGLNSQVTSMDVLDSFLYVGGNFTDTSDASNSALKHVAAYSFSDKSWTALGGGVNGPVNRVLALNLNISADINETIIGVSGDFDRLLEFDESPSTSVNGFAVWVPSRKNWMQNLNVTQMEFAGQLSAFTKVDNATILAGSLFSGGLSAGSAVALLHEEDLGLAPLLAKSGSTGGTYTGVYDVTEGRNLTILGGHFTTTASDDSEVKNLAILDGKKGTISGIGSGIDSNSTFLAMVVSENTLYAGGNVTGKAGETILNGFVLYDLENGAISENQPQRFTGESVTVNTIASRPGSKEIYFGGQFENAGALPCPGICFYDPVEHEWTRPGASLMGNVLAIKWMTKNQMIAVGDLDVSGNKTAVATYTTKDGSQEWESFDGASADDMPGTVTAFTPASVDVSKFWLAGVSDKGSNFLANYNGDSFEFTDDLFDDGTTIRGLEVLPIAHDHDDVSLLNDDQILLVTGQLMIPDFGHASAALFNGTVLTPFIVASNSDGQPGSMSQLFYENKNPYKREDDHHSNGIVVLVSFCCALGTVFLIVIAGVIFNKIQRRRQGYMPGPQTLPQHPPSAMQRLPPEYLFNSLKQPNPGAPAI</sequence>
<evidence type="ECO:0000313" key="5">
    <source>
        <dbReference type="EMBL" id="KAF9894964.1"/>
    </source>
</evidence>
<feature type="transmembrane region" description="Helical" evidence="1">
    <location>
        <begin position="1139"/>
        <end position="1162"/>
    </location>
</feature>
<feature type="domain" description="Rax2-like second" evidence="3">
    <location>
        <begin position="219"/>
        <end position="368"/>
    </location>
</feature>
<feature type="domain" description="Rax2-like third" evidence="4">
    <location>
        <begin position="380"/>
        <end position="534"/>
    </location>
</feature>
<feature type="domain" description="Rax2-like C-terminal" evidence="2">
    <location>
        <begin position="878"/>
        <end position="1130"/>
    </location>
</feature>
<proteinExistence type="predicted"/>
<dbReference type="EMBL" id="VCAU01000002">
    <property type="protein sequence ID" value="KAF9894964.1"/>
    <property type="molecule type" value="Genomic_DNA"/>
</dbReference>
<dbReference type="InterPro" id="IPR011047">
    <property type="entry name" value="Quinoprotein_ADH-like_sf"/>
</dbReference>
<dbReference type="InterPro" id="IPR048265">
    <property type="entry name" value="Rax2-like_third"/>
</dbReference>
<dbReference type="GO" id="GO:1902929">
    <property type="term" value="C:plasma membrane of growing cell tip"/>
    <property type="evidence" value="ECO:0007669"/>
    <property type="project" value="TreeGrafter"/>
</dbReference>
<protein>
    <recommendedName>
        <fullName evidence="7">Cellular morphogenesis protein</fullName>
    </recommendedName>
</protein>
<dbReference type="Pfam" id="PF20843">
    <property type="entry name" value="Rax2_3"/>
    <property type="match status" value="1"/>
</dbReference>
<dbReference type="Proteomes" id="UP001194746">
    <property type="component" value="Unassembled WGS sequence"/>
</dbReference>
<reference evidence="5" key="1">
    <citation type="journal article" date="2019" name="Beilstein J. Org. Chem.">
        <title>Nanangenines: drimane sesquiterpenoids as the dominant metabolite cohort of a novel Australian fungus, Aspergillus nanangensis.</title>
        <authorList>
            <person name="Lacey H.J."/>
            <person name="Gilchrist C.L.M."/>
            <person name="Crombie A."/>
            <person name="Kalaitzis J.A."/>
            <person name="Vuong D."/>
            <person name="Rutledge P.J."/>
            <person name="Turner P."/>
            <person name="Pitt J.I."/>
            <person name="Lacey E."/>
            <person name="Chooi Y.H."/>
            <person name="Piggott A.M."/>
        </authorList>
    </citation>
    <scope>NUCLEOTIDE SEQUENCE</scope>
    <source>
        <strain evidence="5">MST-FP2251</strain>
    </source>
</reference>
<keyword evidence="1" id="KW-1133">Transmembrane helix</keyword>
<gene>
    <name evidence="5" type="ORF">FE257_004587</name>
</gene>
<name>A0AAD4CYA3_ASPNN</name>
<dbReference type="Pfam" id="PF20842">
    <property type="entry name" value="Rax2_2"/>
    <property type="match status" value="1"/>
</dbReference>
<evidence type="ECO:0000259" key="4">
    <source>
        <dbReference type="Pfam" id="PF20843"/>
    </source>
</evidence>
<organism evidence="5 6">
    <name type="scientific">Aspergillus nanangensis</name>
    <dbReference type="NCBI Taxonomy" id="2582783"/>
    <lineage>
        <taxon>Eukaryota</taxon>
        <taxon>Fungi</taxon>
        <taxon>Dikarya</taxon>
        <taxon>Ascomycota</taxon>
        <taxon>Pezizomycotina</taxon>
        <taxon>Eurotiomycetes</taxon>
        <taxon>Eurotiomycetidae</taxon>
        <taxon>Eurotiales</taxon>
        <taxon>Aspergillaceae</taxon>
        <taxon>Aspergillus</taxon>
        <taxon>Aspergillus subgen. Circumdati</taxon>
    </lineage>
</organism>
<evidence type="ECO:0000259" key="2">
    <source>
        <dbReference type="Pfam" id="PF12768"/>
    </source>
</evidence>